<dbReference type="EC" id="6.5.1.4" evidence="5 6"/>
<comment type="caution">
    <text evidence="9">The sequence shown here is derived from an EMBL/GenBank/DDBJ whole genome shotgun (WGS) entry which is preliminary data.</text>
</comment>
<dbReference type="Proteomes" id="UP000886101">
    <property type="component" value="Unassembled WGS sequence"/>
</dbReference>
<dbReference type="SUPFAM" id="SSF52913">
    <property type="entry name" value="RNA 3'-terminal phosphate cyclase, RPTC, insert domain"/>
    <property type="match status" value="1"/>
</dbReference>
<keyword evidence="2 5" id="KW-0436">Ligase</keyword>
<evidence type="ECO:0000256" key="1">
    <source>
        <dbReference type="ARBA" id="ARBA00009206"/>
    </source>
</evidence>
<name>A0A7V5U1S4_9BACT</name>
<reference evidence="9" key="1">
    <citation type="journal article" date="2020" name="mSystems">
        <title>Genome- and Community-Level Interaction Insights into Carbon Utilization and Element Cycling Functions of Hydrothermarchaeota in Hydrothermal Sediment.</title>
        <authorList>
            <person name="Zhou Z."/>
            <person name="Liu Y."/>
            <person name="Xu W."/>
            <person name="Pan J."/>
            <person name="Luo Z.H."/>
            <person name="Li M."/>
        </authorList>
    </citation>
    <scope>NUCLEOTIDE SEQUENCE [LARGE SCALE GENOMIC DNA]</scope>
    <source>
        <strain evidence="9">HyVt-533</strain>
    </source>
</reference>
<comment type="subcellular location">
    <subcellularLocation>
        <location evidence="5">Cytoplasm</location>
    </subcellularLocation>
</comment>
<evidence type="ECO:0000256" key="6">
    <source>
        <dbReference type="NCBIfam" id="TIGR03399"/>
    </source>
</evidence>
<accession>A0A7V5U1S4</accession>
<feature type="binding site" evidence="5">
    <location>
        <begin position="288"/>
        <end position="292"/>
    </location>
    <ligand>
        <name>ATP</name>
        <dbReference type="ChEBI" id="CHEBI:30616"/>
    </ligand>
</feature>
<dbReference type="Pfam" id="PF01137">
    <property type="entry name" value="RTC"/>
    <property type="match status" value="1"/>
</dbReference>
<dbReference type="InterPro" id="IPR037136">
    <property type="entry name" value="RNA3'_phos_cyclase_dom_sf"/>
</dbReference>
<keyword evidence="5" id="KW-0067">ATP-binding</keyword>
<comment type="catalytic activity">
    <reaction evidence="4 5">
        <text>a 3'-end 3'-phospho-ribonucleotide-RNA + ATP = a 3'-end 2',3'-cyclophospho-ribonucleotide-RNA + AMP + diphosphate</text>
        <dbReference type="Rhea" id="RHEA:23976"/>
        <dbReference type="Rhea" id="RHEA-COMP:10463"/>
        <dbReference type="Rhea" id="RHEA-COMP:10464"/>
        <dbReference type="ChEBI" id="CHEBI:30616"/>
        <dbReference type="ChEBI" id="CHEBI:33019"/>
        <dbReference type="ChEBI" id="CHEBI:83062"/>
        <dbReference type="ChEBI" id="CHEBI:83064"/>
        <dbReference type="ChEBI" id="CHEBI:456215"/>
        <dbReference type="EC" id="6.5.1.4"/>
    </reaction>
</comment>
<gene>
    <name evidence="5" type="primary">rtcA</name>
    <name evidence="9" type="ORF">ENJ96_00960</name>
</gene>
<keyword evidence="3 5" id="KW-0547">Nucleotide-binding</keyword>
<dbReference type="Pfam" id="PF05189">
    <property type="entry name" value="RTC_insert"/>
    <property type="match status" value="1"/>
</dbReference>
<evidence type="ECO:0000259" key="8">
    <source>
        <dbReference type="Pfam" id="PF05189"/>
    </source>
</evidence>
<dbReference type="NCBIfam" id="TIGR03399">
    <property type="entry name" value="RNA_3prim_cycl"/>
    <property type="match status" value="1"/>
</dbReference>
<proteinExistence type="inferred from homology"/>
<dbReference type="GO" id="GO:0003963">
    <property type="term" value="F:RNA-3'-phosphate cyclase activity"/>
    <property type="evidence" value="ECO:0007669"/>
    <property type="project" value="UniProtKB-UniRule"/>
</dbReference>
<evidence type="ECO:0000259" key="7">
    <source>
        <dbReference type="Pfam" id="PF01137"/>
    </source>
</evidence>
<keyword evidence="5" id="KW-0963">Cytoplasm</keyword>
<evidence type="ECO:0000256" key="4">
    <source>
        <dbReference type="ARBA" id="ARBA00024481"/>
    </source>
</evidence>
<sequence>MSPTMIQLDGSYGEGGGQILRTALTLSVITGKPFELTNIRAKRPKPGLRPQHLTCVKAAQKISGAQVEGARVGSLELYFSPGALRPGSYYFDIGTAGAVSLVFQTIGPALAFGASPSKVTLKGGTHVPHAPSFHYLAEVYGPVVQRLGFVFSFELRRYGFYPAGGGEVRIKIYPRQKAAPLILRGPYQKKEVTVLSVVTTDLPSHIRTRQAKAASARLTEEGFRPLVVLEKAEAASPGTFVFLKIAENPKRAGFISLGRKGKPAEMVALEATTAFLSFYRTGKAVDPYLADQLLLPLVLAEVPFHFDASLLTQHFFTNLWVIQKFFPEFRPEISGELEQPGEVKHLF</sequence>
<protein>
    <recommendedName>
        <fullName evidence="5 6">RNA 3'-terminal phosphate cyclase</fullName>
        <shortName evidence="5">RNA cyclase</shortName>
        <shortName evidence="5">RNA-3'-phosphate cyclase</shortName>
        <ecNumber evidence="5 6">6.5.1.4</ecNumber>
    </recommendedName>
</protein>
<dbReference type="NCBIfam" id="NF003246">
    <property type="entry name" value="PRK04204.1-2"/>
    <property type="match status" value="1"/>
</dbReference>
<evidence type="ECO:0000256" key="5">
    <source>
        <dbReference type="HAMAP-Rule" id="MF_00200"/>
    </source>
</evidence>
<feature type="binding site" evidence="5">
    <location>
        <position position="104"/>
    </location>
    <ligand>
        <name>ATP</name>
        <dbReference type="ChEBI" id="CHEBI:30616"/>
    </ligand>
</feature>
<comment type="similarity">
    <text evidence="1 5">Belongs to the RNA 3'-terminal cyclase family. Type 1 subfamily.</text>
</comment>
<dbReference type="GO" id="GO:0005524">
    <property type="term" value="F:ATP binding"/>
    <property type="evidence" value="ECO:0007669"/>
    <property type="project" value="UniProtKB-KW"/>
</dbReference>
<dbReference type="GO" id="GO:0006396">
    <property type="term" value="P:RNA processing"/>
    <property type="evidence" value="ECO:0007669"/>
    <property type="project" value="UniProtKB-UniRule"/>
</dbReference>
<evidence type="ECO:0000313" key="9">
    <source>
        <dbReference type="EMBL" id="HHI96404.1"/>
    </source>
</evidence>
<dbReference type="Gene3D" id="3.30.360.20">
    <property type="entry name" value="RNA 3'-terminal phosphate cyclase, insert domain"/>
    <property type="match status" value="1"/>
</dbReference>
<dbReference type="InterPro" id="IPR013791">
    <property type="entry name" value="RNA3'-term_phos_cycl_insert"/>
</dbReference>
<feature type="active site" description="Tele-AMP-histidine intermediate" evidence="5">
    <location>
        <position position="314"/>
    </location>
</feature>
<evidence type="ECO:0000256" key="3">
    <source>
        <dbReference type="ARBA" id="ARBA00022741"/>
    </source>
</evidence>
<feature type="domain" description="RNA 3'-terminal phosphate cyclase" evidence="7">
    <location>
        <begin position="12"/>
        <end position="327"/>
    </location>
</feature>
<comment type="function">
    <text evidence="5">Catalyzes the conversion of 3'-phosphate to a 2',3'-cyclic phosphodiester at the end of RNA. The mechanism of action of the enzyme occurs in 3 steps: (A) adenylation of the enzyme by ATP; (B) transfer of adenylate to an RNA-N3'P to produce RNA-N3'PP5'A; (C) and attack of the adjacent 2'-hydroxyl on the 3'-phosphorus in the diester linkage to produce the cyclic end product. The biological role of this enzyme is unknown but it is likely to function in some aspects of cellular RNA processing.</text>
</comment>
<dbReference type="InterPro" id="IPR017770">
    <property type="entry name" value="RNA3'_term_phos_cyc_type_1"/>
</dbReference>
<dbReference type="InterPro" id="IPR000228">
    <property type="entry name" value="RNA3'_term_phos_cyc"/>
</dbReference>
<dbReference type="EMBL" id="DROK01000030">
    <property type="protein sequence ID" value="HHI96404.1"/>
    <property type="molecule type" value="Genomic_DNA"/>
</dbReference>
<dbReference type="PANTHER" id="PTHR11096:SF0">
    <property type="entry name" value="RNA 3'-TERMINAL PHOSPHATE CYCLASE"/>
    <property type="match status" value="1"/>
</dbReference>
<organism evidence="9">
    <name type="scientific">Thermodesulfatator atlanticus</name>
    <dbReference type="NCBI Taxonomy" id="501497"/>
    <lineage>
        <taxon>Bacteria</taxon>
        <taxon>Pseudomonadati</taxon>
        <taxon>Thermodesulfobacteriota</taxon>
        <taxon>Thermodesulfobacteria</taxon>
        <taxon>Thermodesulfobacteriales</taxon>
        <taxon>Thermodesulfatatoraceae</taxon>
        <taxon>Thermodesulfatator</taxon>
    </lineage>
</organism>
<feature type="domain" description="RNA 3'-terminal phosphate cyclase insert" evidence="8">
    <location>
        <begin position="190"/>
        <end position="278"/>
    </location>
</feature>
<dbReference type="HAMAP" id="MF_00200">
    <property type="entry name" value="RTC"/>
    <property type="match status" value="1"/>
</dbReference>
<dbReference type="InterPro" id="IPR013792">
    <property type="entry name" value="RNA3'P_cycl/enolpyr_Trfase_a/b"/>
</dbReference>
<dbReference type="PIRSF" id="PIRSF005378">
    <property type="entry name" value="RNA3'_term_phos_cycl_euk"/>
    <property type="match status" value="1"/>
</dbReference>
<dbReference type="PANTHER" id="PTHR11096">
    <property type="entry name" value="RNA 3' TERMINAL PHOSPHATE CYCLASE"/>
    <property type="match status" value="1"/>
</dbReference>
<dbReference type="SUPFAM" id="SSF55205">
    <property type="entry name" value="EPT/RTPC-like"/>
    <property type="match status" value="1"/>
</dbReference>
<dbReference type="InterPro" id="IPR036553">
    <property type="entry name" value="RPTC_insert"/>
</dbReference>
<dbReference type="AlphaFoldDB" id="A0A7V5U1S4"/>
<dbReference type="Gene3D" id="3.65.10.20">
    <property type="entry name" value="RNA 3'-terminal phosphate cyclase domain"/>
    <property type="match status" value="1"/>
</dbReference>
<evidence type="ECO:0000256" key="2">
    <source>
        <dbReference type="ARBA" id="ARBA00022598"/>
    </source>
</evidence>
<dbReference type="InterPro" id="IPR023797">
    <property type="entry name" value="RNA3'_phos_cyclase_dom"/>
</dbReference>
<dbReference type="GO" id="GO:0005737">
    <property type="term" value="C:cytoplasm"/>
    <property type="evidence" value="ECO:0007669"/>
    <property type="project" value="UniProtKB-SubCell"/>
</dbReference>